<evidence type="ECO:0000313" key="2">
    <source>
        <dbReference type="Proteomes" id="UP000590749"/>
    </source>
</evidence>
<organism evidence="1 2">
    <name type="scientific">Actinoplanes campanulatus</name>
    <dbReference type="NCBI Taxonomy" id="113559"/>
    <lineage>
        <taxon>Bacteria</taxon>
        <taxon>Bacillati</taxon>
        <taxon>Actinomycetota</taxon>
        <taxon>Actinomycetes</taxon>
        <taxon>Micromonosporales</taxon>
        <taxon>Micromonosporaceae</taxon>
        <taxon>Actinoplanes</taxon>
    </lineage>
</organism>
<dbReference type="EMBL" id="JACHXF010000011">
    <property type="protein sequence ID" value="MBB3097617.1"/>
    <property type="molecule type" value="Genomic_DNA"/>
</dbReference>
<proteinExistence type="predicted"/>
<dbReference type="AlphaFoldDB" id="A0A7W5FGM3"/>
<accession>A0A7W5FGM3</accession>
<evidence type="ECO:0000313" key="1">
    <source>
        <dbReference type="EMBL" id="MBB3097617.1"/>
    </source>
</evidence>
<gene>
    <name evidence="1" type="ORF">FHR83_005295</name>
</gene>
<dbReference type="Proteomes" id="UP000590749">
    <property type="component" value="Unassembled WGS sequence"/>
</dbReference>
<protein>
    <submittedName>
        <fullName evidence="1">Uncharacterized protein</fullName>
    </submittedName>
</protein>
<keyword evidence="2" id="KW-1185">Reference proteome</keyword>
<name>A0A7W5FGM3_9ACTN</name>
<sequence>MLVTPVGQGLTFAPMVRALGLRADDNDQALLRNEARAASVAAALTALNELDD</sequence>
<comment type="caution">
    <text evidence="1">The sequence shown here is derived from an EMBL/GenBank/DDBJ whole genome shotgun (WGS) entry which is preliminary data.</text>
</comment>
<reference evidence="1 2" key="1">
    <citation type="submission" date="2020-08" db="EMBL/GenBank/DDBJ databases">
        <title>Genomic Encyclopedia of Type Strains, Phase III (KMG-III): the genomes of soil and plant-associated and newly described type strains.</title>
        <authorList>
            <person name="Whitman W."/>
        </authorList>
    </citation>
    <scope>NUCLEOTIDE SEQUENCE [LARGE SCALE GENOMIC DNA]</scope>
    <source>
        <strain evidence="1 2">CECT 3287</strain>
    </source>
</reference>